<dbReference type="AlphaFoldDB" id="A0A2T4MZB5"/>
<dbReference type="EMBL" id="PZKL01000038">
    <property type="protein sequence ID" value="PTH79940.1"/>
    <property type="molecule type" value="Genomic_DNA"/>
</dbReference>
<dbReference type="SUPFAM" id="SSF47413">
    <property type="entry name" value="lambda repressor-like DNA-binding domains"/>
    <property type="match status" value="1"/>
</dbReference>
<dbReference type="RefSeq" id="WP_107684109.1">
    <property type="nucleotide sequence ID" value="NZ_PZKL01000038.1"/>
</dbReference>
<proteinExistence type="predicted"/>
<gene>
    <name evidence="2" type="ORF">DAA48_16895</name>
</gene>
<sequence>MSITLLDLTLKELGISQKELAKKIWVSPSAISRWRRSGIIPAESKDHLIDLIGVHPSDEHLACFFMGVQNAERWKNIVFFLIYKSMNNDWKNAIKQSDFSDTVMSPGRLLSKIVEAGSSSGLVFEPVMDSALANLADLLEYGEQGSDDEALNVIEGNCQARFIRKVIETMADHYFFYRMVITPYLTSCRFRFDDDGYASFSGCFEDLMFDASFYTVLCEYGFCGSYRLDSRIKAAGSIGKINSMLKELREYLDDRKIEVKLDFQKCFGYKPSKQLVEIAKKEFFPG</sequence>
<feature type="domain" description="HTH cro/C1-type" evidence="1">
    <location>
        <begin position="11"/>
        <end position="34"/>
    </location>
</feature>
<reference evidence="2 3" key="1">
    <citation type="submission" date="2018-03" db="EMBL/GenBank/DDBJ databases">
        <title>Aeromonas veronii whole genome sequencing and analysis.</title>
        <authorList>
            <person name="Xie H."/>
            <person name="Liu T."/>
            <person name="Wang K."/>
        </authorList>
    </citation>
    <scope>NUCLEOTIDE SEQUENCE [LARGE SCALE GENOMIC DNA]</scope>
    <source>
        <strain evidence="2 3">XH.VA.1</strain>
    </source>
</reference>
<accession>A0A2T4MZB5</accession>
<dbReference type="InterPro" id="IPR001387">
    <property type="entry name" value="Cro/C1-type_HTH"/>
</dbReference>
<dbReference type="InterPro" id="IPR010982">
    <property type="entry name" value="Lambda_DNA-bd_dom_sf"/>
</dbReference>
<protein>
    <recommendedName>
        <fullName evidence="1">HTH cro/C1-type domain-containing protein</fullName>
    </recommendedName>
</protein>
<name>A0A2T4MZB5_AERVE</name>
<dbReference type="Proteomes" id="UP000241986">
    <property type="component" value="Unassembled WGS sequence"/>
</dbReference>
<evidence type="ECO:0000313" key="2">
    <source>
        <dbReference type="EMBL" id="PTH79940.1"/>
    </source>
</evidence>
<evidence type="ECO:0000313" key="3">
    <source>
        <dbReference type="Proteomes" id="UP000241986"/>
    </source>
</evidence>
<dbReference type="Pfam" id="PF01381">
    <property type="entry name" value="HTH_3"/>
    <property type="match status" value="1"/>
</dbReference>
<organism evidence="2 3">
    <name type="scientific">Aeromonas veronii</name>
    <dbReference type="NCBI Taxonomy" id="654"/>
    <lineage>
        <taxon>Bacteria</taxon>
        <taxon>Pseudomonadati</taxon>
        <taxon>Pseudomonadota</taxon>
        <taxon>Gammaproteobacteria</taxon>
        <taxon>Aeromonadales</taxon>
        <taxon>Aeromonadaceae</taxon>
        <taxon>Aeromonas</taxon>
    </lineage>
</organism>
<dbReference type="Gene3D" id="1.10.260.40">
    <property type="entry name" value="lambda repressor-like DNA-binding domains"/>
    <property type="match status" value="1"/>
</dbReference>
<comment type="caution">
    <text evidence="2">The sequence shown here is derived from an EMBL/GenBank/DDBJ whole genome shotgun (WGS) entry which is preliminary data.</text>
</comment>
<dbReference type="CDD" id="cd00093">
    <property type="entry name" value="HTH_XRE"/>
    <property type="match status" value="1"/>
</dbReference>
<dbReference type="PROSITE" id="PS50943">
    <property type="entry name" value="HTH_CROC1"/>
    <property type="match status" value="1"/>
</dbReference>
<dbReference type="GO" id="GO:0003677">
    <property type="term" value="F:DNA binding"/>
    <property type="evidence" value="ECO:0007669"/>
    <property type="project" value="InterPro"/>
</dbReference>
<evidence type="ECO:0000259" key="1">
    <source>
        <dbReference type="PROSITE" id="PS50943"/>
    </source>
</evidence>